<dbReference type="Proteomes" id="UP000318669">
    <property type="component" value="Unassembled WGS sequence"/>
</dbReference>
<keyword evidence="4" id="KW-1185">Reference proteome</keyword>
<protein>
    <submittedName>
        <fullName evidence="3">Uncharacterized protein</fullName>
    </submittedName>
</protein>
<keyword evidence="1" id="KW-0472">Membrane</keyword>
<proteinExistence type="predicted"/>
<comment type="caution">
    <text evidence="3">The sequence shown here is derived from an EMBL/GenBank/DDBJ whole genome shotgun (WGS) entry which is preliminary data.</text>
</comment>
<name>A0A553BBY8_9FLAO</name>
<accession>A0A553BBY8</accession>
<gene>
    <name evidence="3" type="ORF">FNW11_15720</name>
    <name evidence="2" type="ORF">FNW12_16105</name>
</gene>
<evidence type="ECO:0000313" key="5">
    <source>
        <dbReference type="Proteomes" id="UP000318669"/>
    </source>
</evidence>
<feature type="transmembrane region" description="Helical" evidence="1">
    <location>
        <begin position="41"/>
        <end position="60"/>
    </location>
</feature>
<evidence type="ECO:0000313" key="4">
    <source>
        <dbReference type="Proteomes" id="UP000318528"/>
    </source>
</evidence>
<feature type="transmembrane region" description="Helical" evidence="1">
    <location>
        <begin position="18"/>
        <end position="35"/>
    </location>
</feature>
<dbReference type="AlphaFoldDB" id="A0A553BBY8"/>
<dbReference type="EMBL" id="VJZL01000042">
    <property type="protein sequence ID" value="TRX05748.1"/>
    <property type="molecule type" value="Genomic_DNA"/>
</dbReference>
<evidence type="ECO:0000313" key="2">
    <source>
        <dbReference type="EMBL" id="TRX02535.1"/>
    </source>
</evidence>
<dbReference type="Proteomes" id="UP000318528">
    <property type="component" value="Unassembled WGS sequence"/>
</dbReference>
<keyword evidence="1" id="KW-0812">Transmembrane</keyword>
<reference evidence="4 5" key="1">
    <citation type="submission" date="2019-07" db="EMBL/GenBank/DDBJ databases">
        <title>Novel species of Flavobacterium.</title>
        <authorList>
            <person name="Liu Q."/>
            <person name="Xin Y.-H."/>
        </authorList>
    </citation>
    <scope>NUCLEOTIDE SEQUENCE [LARGE SCALE GENOMIC DNA]</scope>
    <source>
        <strain evidence="2 4">GSP39</strain>
        <strain evidence="3 5">GSR22</strain>
    </source>
</reference>
<organism evidence="3 5">
    <name type="scientific">Flavobacterium gawalongense</name>
    <dbReference type="NCBI Taxonomy" id="2594432"/>
    <lineage>
        <taxon>Bacteria</taxon>
        <taxon>Pseudomonadati</taxon>
        <taxon>Bacteroidota</taxon>
        <taxon>Flavobacteriia</taxon>
        <taxon>Flavobacteriales</taxon>
        <taxon>Flavobacteriaceae</taxon>
        <taxon>Flavobacterium</taxon>
    </lineage>
</organism>
<sequence>MISSITGSIISTGSSKGLVTLVFLALIGLSISGFAGDTGAVSASFFCIIIYSVSIIFIQLNQKLFRY</sequence>
<keyword evidence="1" id="KW-1133">Transmembrane helix</keyword>
<evidence type="ECO:0000313" key="3">
    <source>
        <dbReference type="EMBL" id="TRX05748.1"/>
    </source>
</evidence>
<dbReference type="EMBL" id="VJZN01000039">
    <property type="protein sequence ID" value="TRX02535.1"/>
    <property type="molecule type" value="Genomic_DNA"/>
</dbReference>
<evidence type="ECO:0000256" key="1">
    <source>
        <dbReference type="SAM" id="Phobius"/>
    </source>
</evidence>